<dbReference type="SUPFAM" id="SSF48464">
    <property type="entry name" value="ENTH/VHS domain"/>
    <property type="match status" value="1"/>
</dbReference>
<evidence type="ECO:0000259" key="6">
    <source>
        <dbReference type="PROSITE" id="PS50102"/>
    </source>
</evidence>
<dbReference type="PANTHER" id="PTHR14089">
    <property type="entry name" value="PRE-MRNA-SPLICING FACTOR RBM22"/>
    <property type="match status" value="1"/>
</dbReference>
<feature type="region of interest" description="Disordered" evidence="5">
    <location>
        <begin position="150"/>
        <end position="185"/>
    </location>
</feature>
<dbReference type="PROSITE" id="PS50102">
    <property type="entry name" value="RRM"/>
    <property type="match status" value="1"/>
</dbReference>
<accession>A0ABP0DF37</accession>
<evidence type="ECO:0000313" key="8">
    <source>
        <dbReference type="EMBL" id="CAK7266840.1"/>
    </source>
</evidence>
<comment type="caution">
    <text evidence="8">The sequence shown here is derived from an EMBL/GenBank/DDBJ whole genome shotgun (WGS) entry which is preliminary data.</text>
</comment>
<keyword evidence="2 4" id="KW-0694">RNA-binding</keyword>
<evidence type="ECO:0008006" key="10">
    <source>
        <dbReference type="Google" id="ProtNLM"/>
    </source>
</evidence>
<feature type="region of interest" description="Disordered" evidence="5">
    <location>
        <begin position="204"/>
        <end position="226"/>
    </location>
</feature>
<gene>
    <name evidence="8" type="ORF">SEPCBS57363_002295</name>
</gene>
<feature type="compositionally biased region" description="Basic and acidic residues" evidence="5">
    <location>
        <begin position="436"/>
        <end position="445"/>
    </location>
</feature>
<keyword evidence="3" id="KW-0508">mRNA splicing</keyword>
<evidence type="ECO:0000259" key="7">
    <source>
        <dbReference type="PROSITE" id="PS51391"/>
    </source>
</evidence>
<dbReference type="InterPro" id="IPR012677">
    <property type="entry name" value="Nucleotide-bd_a/b_plait_sf"/>
</dbReference>
<proteinExistence type="predicted"/>
<evidence type="ECO:0000313" key="9">
    <source>
        <dbReference type="Proteomes" id="UP001642501"/>
    </source>
</evidence>
<keyword evidence="9" id="KW-1185">Reference proteome</keyword>
<evidence type="ECO:0000256" key="5">
    <source>
        <dbReference type="SAM" id="MobiDB-lite"/>
    </source>
</evidence>
<dbReference type="Proteomes" id="UP001642501">
    <property type="component" value="Unassembled WGS sequence"/>
</dbReference>
<reference evidence="8 9" key="1">
    <citation type="submission" date="2024-01" db="EMBL/GenBank/DDBJ databases">
        <authorList>
            <person name="Allen C."/>
            <person name="Tagirdzhanova G."/>
        </authorList>
    </citation>
    <scope>NUCLEOTIDE SEQUENCE [LARGE SCALE GENOMIC DNA]</scope>
    <source>
        <strain evidence="8 9">CBS 573.63</strain>
    </source>
</reference>
<evidence type="ECO:0000256" key="4">
    <source>
        <dbReference type="PROSITE-ProRule" id="PRU00176"/>
    </source>
</evidence>
<evidence type="ECO:0000256" key="1">
    <source>
        <dbReference type="ARBA" id="ARBA00022728"/>
    </source>
</evidence>
<dbReference type="InterPro" id="IPR035979">
    <property type="entry name" value="RBD_domain_sf"/>
</dbReference>
<keyword evidence="1" id="KW-0507">mRNA processing</keyword>
<feature type="compositionally biased region" description="Basic and acidic residues" evidence="5">
    <location>
        <begin position="415"/>
        <end position="428"/>
    </location>
</feature>
<dbReference type="InterPro" id="IPR006569">
    <property type="entry name" value="CID_dom"/>
</dbReference>
<dbReference type="Pfam" id="PF21380">
    <property type="entry name" value="Nrd1-Seb1_dom2"/>
    <property type="match status" value="1"/>
</dbReference>
<dbReference type="InterPro" id="IPR048892">
    <property type="entry name" value="Nrd1_Seb1_dom2"/>
</dbReference>
<dbReference type="InterPro" id="IPR039171">
    <property type="entry name" value="Cwc2/Slt11"/>
</dbReference>
<dbReference type="InterPro" id="IPR000504">
    <property type="entry name" value="RRM_dom"/>
</dbReference>
<dbReference type="Gene3D" id="1.25.40.90">
    <property type="match status" value="1"/>
</dbReference>
<dbReference type="PANTHER" id="PTHR14089:SF2">
    <property type="entry name" value="PRE-MRNA-SPLICING FACTOR CWC2"/>
    <property type="match status" value="1"/>
</dbReference>
<dbReference type="InterPro" id="IPR008942">
    <property type="entry name" value="ENTH_VHS"/>
</dbReference>
<dbReference type="SMART" id="SM00360">
    <property type="entry name" value="RRM"/>
    <property type="match status" value="1"/>
</dbReference>
<organism evidence="8 9">
    <name type="scientific">Sporothrix epigloea</name>
    <dbReference type="NCBI Taxonomy" id="1892477"/>
    <lineage>
        <taxon>Eukaryota</taxon>
        <taxon>Fungi</taxon>
        <taxon>Dikarya</taxon>
        <taxon>Ascomycota</taxon>
        <taxon>Pezizomycotina</taxon>
        <taxon>Sordariomycetes</taxon>
        <taxon>Sordariomycetidae</taxon>
        <taxon>Ophiostomatales</taxon>
        <taxon>Ophiostomataceae</taxon>
        <taxon>Sporothrix</taxon>
    </lineage>
</organism>
<dbReference type="SMART" id="SM00582">
    <property type="entry name" value="RPR"/>
    <property type="match status" value="1"/>
</dbReference>
<feature type="region of interest" description="Disordered" evidence="5">
    <location>
        <begin position="364"/>
        <end position="458"/>
    </location>
</feature>
<dbReference type="CDD" id="cd16984">
    <property type="entry name" value="CID_Nrd1_like"/>
    <property type="match status" value="1"/>
</dbReference>
<dbReference type="SUPFAM" id="SSF54928">
    <property type="entry name" value="RNA-binding domain, RBD"/>
    <property type="match status" value="1"/>
</dbReference>
<dbReference type="EMBL" id="CAWUOM010000029">
    <property type="protein sequence ID" value="CAK7266840.1"/>
    <property type="molecule type" value="Genomic_DNA"/>
</dbReference>
<dbReference type="Pfam" id="PF00076">
    <property type="entry name" value="RRM_1"/>
    <property type="match status" value="1"/>
</dbReference>
<keyword evidence="1" id="KW-0747">Spliceosome</keyword>
<feature type="compositionally biased region" description="Low complexity" evidence="5">
    <location>
        <begin position="364"/>
        <end position="373"/>
    </location>
</feature>
<feature type="region of interest" description="Disordered" evidence="5">
    <location>
        <begin position="610"/>
        <end position="682"/>
    </location>
</feature>
<protein>
    <recommendedName>
        <fullName evidence="10">RNA-binding protein</fullName>
    </recommendedName>
</protein>
<name>A0ABP0DF37_9PEZI</name>
<dbReference type="Gene3D" id="3.30.70.330">
    <property type="match status" value="1"/>
</dbReference>
<feature type="domain" description="RRM" evidence="6">
    <location>
        <begin position="470"/>
        <end position="541"/>
    </location>
</feature>
<dbReference type="PROSITE" id="PS51391">
    <property type="entry name" value="CID"/>
    <property type="match status" value="1"/>
</dbReference>
<feature type="compositionally biased region" description="Gly residues" evidence="5">
    <location>
        <begin position="648"/>
        <end position="658"/>
    </location>
</feature>
<evidence type="ECO:0000256" key="3">
    <source>
        <dbReference type="ARBA" id="ARBA00023187"/>
    </source>
</evidence>
<feature type="compositionally biased region" description="Low complexity" evidence="5">
    <location>
        <begin position="170"/>
        <end position="185"/>
    </location>
</feature>
<sequence>MALPVAELDAGLQAMQGLKPPGVSGSRINSLTALCVANVQSESVLIQKLFTHFKKTPGTHKLGVLYVVDSVTRKWLDQAKQHGQAINSSAPDGTYAAGVNRATELMPVLINDILSTAPADQKDKIRKLVDIWEKGQTFPANQIESFKAKLDASQQNTSTTPPGSPPPIATNPNSGRPGAAAAAPTAAVPALPPNIMETLANLAKQSSAAAPPPAPTPTATATPPILAGFVGHQPPPAQYGAVQPPPYQVPATQPLQQQPSFSMPYGAPAPAAVSAPPALAGLAGLLGAAAQQQQPPQQQQAAPQNVQLNLMLFQALLAQGLPIEQITGILAQVGNNAALGGAPSGPNSLAPSAIAAAMAAAGAGPGGAAQAAPQWPPHNSSVPDWNSYGGRSPGGRGRSRSRSPPRWGENGSTHAGRDRGYDGRDYRQRSPAGGNGDRHSPRHMEAPSPGSKWVEHDPSLPPNTIRVLSRTLFVGGVNVPDAELRAIFTRFGDVQTCIVNKEKRHAFVKMYKRADAESAKHGMDHTRSTEDTGLRTRWGVGFGPRDCSDYHKGVSVIPIARLTEADRKWLLTAPWGGSGGQPIATGLVVEEPDIEIGAGVSSKAISRRIQTDRGGMNGPRSSKRDEEITNANAIPINPRGNRKTMRGGRNGRGGGHDSGAGDELNYGGEGTDDGYGYNNNNNNNNNSNGHAGAALAGGFPFGLTIGANGMPVFPPGFTFPAPE</sequence>
<feature type="domain" description="CID" evidence="7">
    <location>
        <begin position="1"/>
        <end position="154"/>
    </location>
</feature>
<dbReference type="Pfam" id="PF04818">
    <property type="entry name" value="CID"/>
    <property type="match status" value="1"/>
</dbReference>
<evidence type="ECO:0000256" key="2">
    <source>
        <dbReference type="ARBA" id="ARBA00022884"/>
    </source>
</evidence>